<dbReference type="Proteomes" id="UP000265520">
    <property type="component" value="Unassembled WGS sequence"/>
</dbReference>
<accession>A0A392S9D4</accession>
<dbReference type="AlphaFoldDB" id="A0A392S9D4"/>
<proteinExistence type="predicted"/>
<feature type="non-terminal residue" evidence="1">
    <location>
        <position position="1"/>
    </location>
</feature>
<dbReference type="EMBL" id="LXQA010331236">
    <property type="protein sequence ID" value="MCI44485.1"/>
    <property type="molecule type" value="Genomic_DNA"/>
</dbReference>
<evidence type="ECO:0000313" key="2">
    <source>
        <dbReference type="Proteomes" id="UP000265520"/>
    </source>
</evidence>
<name>A0A392S9D4_9FABA</name>
<organism evidence="1 2">
    <name type="scientific">Trifolium medium</name>
    <dbReference type="NCBI Taxonomy" id="97028"/>
    <lineage>
        <taxon>Eukaryota</taxon>
        <taxon>Viridiplantae</taxon>
        <taxon>Streptophyta</taxon>
        <taxon>Embryophyta</taxon>
        <taxon>Tracheophyta</taxon>
        <taxon>Spermatophyta</taxon>
        <taxon>Magnoliopsida</taxon>
        <taxon>eudicotyledons</taxon>
        <taxon>Gunneridae</taxon>
        <taxon>Pentapetalae</taxon>
        <taxon>rosids</taxon>
        <taxon>fabids</taxon>
        <taxon>Fabales</taxon>
        <taxon>Fabaceae</taxon>
        <taxon>Papilionoideae</taxon>
        <taxon>50 kb inversion clade</taxon>
        <taxon>NPAAA clade</taxon>
        <taxon>Hologalegina</taxon>
        <taxon>IRL clade</taxon>
        <taxon>Trifolieae</taxon>
        <taxon>Trifolium</taxon>
    </lineage>
</organism>
<reference evidence="1 2" key="1">
    <citation type="journal article" date="2018" name="Front. Plant Sci.">
        <title>Red Clover (Trifolium pratense) and Zigzag Clover (T. medium) - A Picture of Genomic Similarities and Differences.</title>
        <authorList>
            <person name="Dluhosova J."/>
            <person name="Istvanek J."/>
            <person name="Nedelnik J."/>
            <person name="Repkova J."/>
        </authorList>
    </citation>
    <scope>NUCLEOTIDE SEQUENCE [LARGE SCALE GENOMIC DNA]</scope>
    <source>
        <strain evidence="2">cv. 10/8</strain>
        <tissue evidence="1">Leaf</tissue>
    </source>
</reference>
<sequence>RIFELESTTQNPARHNPRRTHRNDVIGITEKLSRTPSERCYIVVGWLGTGGNDSANRYGNLAKVTA</sequence>
<protein>
    <submittedName>
        <fullName evidence="1">Uncharacterized protein</fullName>
    </submittedName>
</protein>
<keyword evidence="2" id="KW-1185">Reference proteome</keyword>
<comment type="caution">
    <text evidence="1">The sequence shown here is derived from an EMBL/GenBank/DDBJ whole genome shotgun (WGS) entry which is preliminary data.</text>
</comment>
<evidence type="ECO:0000313" key="1">
    <source>
        <dbReference type="EMBL" id="MCI44485.1"/>
    </source>
</evidence>